<dbReference type="Proteomes" id="UP000604046">
    <property type="component" value="Unassembled WGS sequence"/>
</dbReference>
<proteinExistence type="predicted"/>
<evidence type="ECO:0000313" key="1">
    <source>
        <dbReference type="EMBL" id="CAE7202786.1"/>
    </source>
</evidence>
<organism evidence="1 2">
    <name type="scientific">Symbiodinium natans</name>
    <dbReference type="NCBI Taxonomy" id="878477"/>
    <lineage>
        <taxon>Eukaryota</taxon>
        <taxon>Sar</taxon>
        <taxon>Alveolata</taxon>
        <taxon>Dinophyceae</taxon>
        <taxon>Suessiales</taxon>
        <taxon>Symbiodiniaceae</taxon>
        <taxon>Symbiodinium</taxon>
    </lineage>
</organism>
<reference evidence="1" key="1">
    <citation type="submission" date="2021-02" db="EMBL/GenBank/DDBJ databases">
        <authorList>
            <person name="Dougan E. K."/>
            <person name="Rhodes N."/>
            <person name="Thang M."/>
            <person name="Chan C."/>
        </authorList>
    </citation>
    <scope>NUCLEOTIDE SEQUENCE</scope>
</reference>
<gene>
    <name evidence="1" type="ORF">SNAT2548_LOCUS6161</name>
</gene>
<name>A0A812JBG8_9DINO</name>
<dbReference type="EMBL" id="CAJNDS010000403">
    <property type="protein sequence ID" value="CAE7202786.1"/>
    <property type="molecule type" value="Genomic_DNA"/>
</dbReference>
<protein>
    <submittedName>
        <fullName evidence="1">Uncharacterized protein</fullName>
    </submittedName>
</protein>
<keyword evidence="2" id="KW-1185">Reference proteome</keyword>
<accession>A0A812JBG8</accession>
<comment type="caution">
    <text evidence="1">The sequence shown here is derived from an EMBL/GenBank/DDBJ whole genome shotgun (WGS) entry which is preliminary data.</text>
</comment>
<evidence type="ECO:0000313" key="2">
    <source>
        <dbReference type="Proteomes" id="UP000604046"/>
    </source>
</evidence>
<dbReference type="AlphaFoldDB" id="A0A812JBG8"/>
<sequence>MQGAIHGEEGPADHMLVCLPAESKAYGNNFSWSSGHWLMLNVSCAKIVSRCGGSLPKTLQVQMSGFNDRMVEFNSQARVAPSEEGFWKPEELGLNGDILRCLPRSFDIDKDGACFKQIMHPLGGSQCVGVACFRDEAGTGCRGLIVRPGHKLVGQGFSGANDSAAIEFTESSPSLLFWASRRRCPLDARCLPCRPWWRWHLP</sequence>